<keyword evidence="1" id="KW-0805">Transcription regulation</keyword>
<dbReference type="Gene3D" id="1.10.10.10">
    <property type="entry name" value="Winged helix-like DNA-binding domain superfamily/Winged helix DNA-binding domain"/>
    <property type="match status" value="1"/>
</dbReference>
<gene>
    <name evidence="5" type="ORF">BAU18_001774</name>
</gene>
<dbReference type="PANTHER" id="PTHR33204">
    <property type="entry name" value="TRANSCRIPTIONAL REGULATOR, MARR FAMILY"/>
    <property type="match status" value="1"/>
</dbReference>
<evidence type="ECO:0000256" key="2">
    <source>
        <dbReference type="ARBA" id="ARBA00023125"/>
    </source>
</evidence>
<dbReference type="Pfam" id="PF01638">
    <property type="entry name" value="HxlR"/>
    <property type="match status" value="1"/>
</dbReference>
<keyword evidence="6" id="KW-1185">Reference proteome</keyword>
<dbReference type="InterPro" id="IPR036390">
    <property type="entry name" value="WH_DNA-bd_sf"/>
</dbReference>
<dbReference type="Proteomes" id="UP001429357">
    <property type="component" value="Unassembled WGS sequence"/>
</dbReference>
<reference evidence="5 6" key="2">
    <citation type="submission" date="2024-02" db="EMBL/GenBank/DDBJ databases">
        <title>The Genome Sequence of Enterococcus diestrammenae JM9A.</title>
        <authorList>
            <person name="Earl A."/>
            <person name="Manson A."/>
            <person name="Gilmore M."/>
            <person name="Sanders J."/>
            <person name="Shea T."/>
            <person name="Howe W."/>
            <person name="Livny J."/>
            <person name="Cuomo C."/>
            <person name="Neafsey D."/>
            <person name="Birren B."/>
        </authorList>
    </citation>
    <scope>NUCLEOTIDE SEQUENCE [LARGE SCALE GENOMIC DNA]</scope>
    <source>
        <strain evidence="5 6">JM9A</strain>
    </source>
</reference>
<name>A0ABV0F6C7_9ENTE</name>
<sequence length="134" mass="15342">MWKQASHRLTELSHCLACEGDKIEVKKMEVLQTQDFTLCPKFEKAFTILGKKWNGLILDVLVEDGPQRFVDLAKKIPDVSDRVLVERLKELAAEGILVKHQNLYSLTDKGIDLENSLISVKQWSEKWITEAECS</sequence>
<evidence type="ECO:0000256" key="3">
    <source>
        <dbReference type="ARBA" id="ARBA00023163"/>
    </source>
</evidence>
<feature type="domain" description="HTH hxlR-type" evidence="4">
    <location>
        <begin position="39"/>
        <end position="132"/>
    </location>
</feature>
<comment type="caution">
    <text evidence="5">The sequence shown here is derived from an EMBL/GenBank/DDBJ whole genome shotgun (WGS) entry which is preliminary data.</text>
</comment>
<dbReference type="EMBL" id="MAEI02000001">
    <property type="protein sequence ID" value="MEO1782181.1"/>
    <property type="molecule type" value="Genomic_DNA"/>
</dbReference>
<protein>
    <recommendedName>
        <fullName evidence="4">HTH hxlR-type domain-containing protein</fullName>
    </recommendedName>
</protein>
<dbReference type="InterPro" id="IPR002577">
    <property type="entry name" value="HTH_HxlR"/>
</dbReference>
<evidence type="ECO:0000313" key="6">
    <source>
        <dbReference type="Proteomes" id="UP001429357"/>
    </source>
</evidence>
<evidence type="ECO:0000259" key="4">
    <source>
        <dbReference type="PROSITE" id="PS51118"/>
    </source>
</evidence>
<dbReference type="PANTHER" id="PTHR33204:SF37">
    <property type="entry name" value="HTH-TYPE TRANSCRIPTIONAL REGULATOR YODB"/>
    <property type="match status" value="1"/>
</dbReference>
<reference evidence="6" key="1">
    <citation type="submission" date="2016-06" db="EMBL/GenBank/DDBJ databases">
        <title>Four novel species of enterococci isolated from chicken manure.</title>
        <authorList>
            <person name="Van Tyne D."/>
        </authorList>
    </citation>
    <scope>NUCLEOTIDE SEQUENCE [LARGE SCALE GENOMIC DNA]</scope>
    <source>
        <strain evidence="6">JM9A</strain>
    </source>
</reference>
<keyword evidence="3" id="KW-0804">Transcription</keyword>
<dbReference type="SUPFAM" id="SSF46785">
    <property type="entry name" value="Winged helix' DNA-binding domain"/>
    <property type="match status" value="1"/>
</dbReference>
<keyword evidence="2" id="KW-0238">DNA-binding</keyword>
<dbReference type="InterPro" id="IPR036388">
    <property type="entry name" value="WH-like_DNA-bd_sf"/>
</dbReference>
<evidence type="ECO:0000256" key="1">
    <source>
        <dbReference type="ARBA" id="ARBA00023015"/>
    </source>
</evidence>
<accession>A0ABV0F6C7</accession>
<dbReference type="PROSITE" id="PS51118">
    <property type="entry name" value="HTH_HXLR"/>
    <property type="match status" value="1"/>
</dbReference>
<evidence type="ECO:0000313" key="5">
    <source>
        <dbReference type="EMBL" id="MEO1782181.1"/>
    </source>
</evidence>
<organism evidence="5 6">
    <name type="scientific">Enterococcus diestrammenae</name>
    <dbReference type="NCBI Taxonomy" id="1155073"/>
    <lineage>
        <taxon>Bacteria</taxon>
        <taxon>Bacillati</taxon>
        <taxon>Bacillota</taxon>
        <taxon>Bacilli</taxon>
        <taxon>Lactobacillales</taxon>
        <taxon>Enterococcaceae</taxon>
        <taxon>Enterococcus</taxon>
    </lineage>
</organism>
<proteinExistence type="predicted"/>